<evidence type="ECO:0000313" key="3">
    <source>
        <dbReference type="Proteomes" id="UP000014074"/>
    </source>
</evidence>
<dbReference type="EMBL" id="KB932922">
    <property type="protein sequence ID" value="EOO02337.1"/>
    <property type="molecule type" value="Genomic_DNA"/>
</dbReference>
<dbReference type="GeneID" id="19322308"/>
<keyword evidence="3" id="KW-1185">Reference proteome</keyword>
<dbReference type="PANTHER" id="PTHR37540:SF5">
    <property type="entry name" value="TRANSCRIPTION FACTOR DOMAIN-CONTAINING PROTEIN"/>
    <property type="match status" value="1"/>
</dbReference>
<dbReference type="eggNOG" id="ENOG502SN1P">
    <property type="taxonomic scope" value="Eukaryota"/>
</dbReference>
<name>R8BSJ6_PHAM7</name>
<keyword evidence="1" id="KW-0539">Nucleus</keyword>
<gene>
    <name evidence="2" type="ORF">UCRPA7_2093</name>
</gene>
<dbReference type="Proteomes" id="UP000014074">
    <property type="component" value="Unassembled WGS sequence"/>
</dbReference>
<organism evidence="2 3">
    <name type="scientific">Phaeoacremonium minimum (strain UCR-PA7)</name>
    <name type="common">Esca disease fungus</name>
    <name type="synonym">Togninia minima</name>
    <dbReference type="NCBI Taxonomy" id="1286976"/>
    <lineage>
        <taxon>Eukaryota</taxon>
        <taxon>Fungi</taxon>
        <taxon>Dikarya</taxon>
        <taxon>Ascomycota</taxon>
        <taxon>Pezizomycotina</taxon>
        <taxon>Sordariomycetes</taxon>
        <taxon>Sordariomycetidae</taxon>
        <taxon>Togniniales</taxon>
        <taxon>Togniniaceae</taxon>
        <taxon>Phaeoacremonium</taxon>
    </lineage>
</organism>
<evidence type="ECO:0000313" key="2">
    <source>
        <dbReference type="EMBL" id="EOO02337.1"/>
    </source>
</evidence>
<dbReference type="KEGG" id="tmn:UCRPA7_2093"/>
<dbReference type="PANTHER" id="PTHR37540">
    <property type="entry name" value="TRANSCRIPTION FACTOR (ACR-2), PUTATIVE-RELATED-RELATED"/>
    <property type="match status" value="1"/>
</dbReference>
<dbReference type="OrthoDB" id="4159781at2759"/>
<dbReference type="Pfam" id="PF11951">
    <property type="entry name" value="Fungal_trans_2"/>
    <property type="match status" value="1"/>
</dbReference>
<sequence>MAVDIPELDQPGSSGLLRTQWFPLVLSESAAFQIILLLSASNFAVVSSAAATGIRPHLLQMKCDAIRAINEAFLSEDKRLSDAVIGAVAKMASYEAINGTREAYQVHMAGLEKMVSIRGGLSALGLNGLLRRIIVWIDINSAILQGTPRFFPKATFTGIEGGRYDDESKGPEANLERFVAI</sequence>
<evidence type="ECO:0000256" key="1">
    <source>
        <dbReference type="ARBA" id="ARBA00023242"/>
    </source>
</evidence>
<protein>
    <submittedName>
        <fullName evidence="2">Uncharacterized protein</fullName>
    </submittedName>
</protein>
<dbReference type="InterPro" id="IPR021858">
    <property type="entry name" value="Fun_TF"/>
</dbReference>
<reference evidence="3" key="1">
    <citation type="journal article" date="2013" name="Genome Announc.">
        <title>Draft genome sequence of the ascomycete Phaeoacremonium aleophilum strain UCR-PA7, a causal agent of the esca disease complex in grapevines.</title>
        <authorList>
            <person name="Blanco-Ulate B."/>
            <person name="Rolshausen P."/>
            <person name="Cantu D."/>
        </authorList>
    </citation>
    <scope>NUCLEOTIDE SEQUENCE [LARGE SCALE GENOMIC DNA]</scope>
    <source>
        <strain evidence="3">UCR-PA7</strain>
    </source>
</reference>
<dbReference type="HOGENOM" id="CLU_109893_0_0_1"/>
<proteinExistence type="predicted"/>
<dbReference type="RefSeq" id="XP_007912859.1">
    <property type="nucleotide sequence ID" value="XM_007914668.1"/>
</dbReference>
<accession>R8BSJ6</accession>
<dbReference type="AlphaFoldDB" id="R8BSJ6"/>